<keyword evidence="1" id="KW-0175">Coiled coil</keyword>
<comment type="caution">
    <text evidence="4">The sequence shown here is derived from an EMBL/GenBank/DDBJ whole genome shotgun (WGS) entry which is preliminary data.</text>
</comment>
<organism evidence="4 5">
    <name type="scientific">Salinactinospora qingdaonensis</name>
    <dbReference type="NCBI Taxonomy" id="702744"/>
    <lineage>
        <taxon>Bacteria</taxon>
        <taxon>Bacillati</taxon>
        <taxon>Actinomycetota</taxon>
        <taxon>Actinomycetes</taxon>
        <taxon>Streptosporangiales</taxon>
        <taxon>Nocardiopsidaceae</taxon>
        <taxon>Salinactinospora</taxon>
    </lineage>
</organism>
<dbReference type="RefSeq" id="WP_344969867.1">
    <property type="nucleotide sequence ID" value="NZ_BAABDD010000007.1"/>
</dbReference>
<feature type="domain" description="ARB-07466-like C-terminal" evidence="3">
    <location>
        <begin position="178"/>
        <end position="286"/>
    </location>
</feature>
<dbReference type="InterPro" id="IPR058593">
    <property type="entry name" value="ARB_07466-like_C"/>
</dbReference>
<evidence type="ECO:0000259" key="3">
    <source>
        <dbReference type="Pfam" id="PF26571"/>
    </source>
</evidence>
<keyword evidence="5" id="KW-1185">Reference proteome</keyword>
<sequence length="294" mass="31459">MSLSELNERADALEEEYNGELRQYDAAKEAAEEAQGELDDVNARLDKARASVSELAATRYKSTGIDPAMEIALASSPEEMLESASLVSHVADSNGARVLTLQEVREEQQQAADKADAALEEAKELVEDLEGQREEVAEKIERYEAEQTPAPPPDSDGGGSGGGGTGTVPESAKGWGFNGATPRMAAIRDEIIGRFGAPYPVGCLRPGDSGEHGSGRACDFMMSAGGAMPSAANQQLGQQIADYARANADRLGVMYVIWEQRIWDSRNPGAGWKAMPDRGSVTANHYDHVHVSSY</sequence>
<name>A0ABP7FHE7_9ACTN</name>
<dbReference type="Gene3D" id="6.10.250.3150">
    <property type="match status" value="1"/>
</dbReference>
<feature type="coiled-coil region" evidence="1">
    <location>
        <begin position="3"/>
        <end position="58"/>
    </location>
</feature>
<gene>
    <name evidence="4" type="ORF">GCM10022402_19410</name>
</gene>
<evidence type="ECO:0000313" key="4">
    <source>
        <dbReference type="EMBL" id="GAA3739742.1"/>
    </source>
</evidence>
<feature type="region of interest" description="Disordered" evidence="2">
    <location>
        <begin position="143"/>
        <end position="176"/>
    </location>
</feature>
<dbReference type="Proteomes" id="UP001500908">
    <property type="component" value="Unassembled WGS sequence"/>
</dbReference>
<feature type="compositionally biased region" description="Gly residues" evidence="2">
    <location>
        <begin position="156"/>
        <end position="166"/>
    </location>
</feature>
<dbReference type="Pfam" id="PF26571">
    <property type="entry name" value="VldE"/>
    <property type="match status" value="1"/>
</dbReference>
<evidence type="ECO:0000313" key="5">
    <source>
        <dbReference type="Proteomes" id="UP001500908"/>
    </source>
</evidence>
<dbReference type="EMBL" id="BAABDD010000007">
    <property type="protein sequence ID" value="GAA3739742.1"/>
    <property type="molecule type" value="Genomic_DNA"/>
</dbReference>
<proteinExistence type="predicted"/>
<evidence type="ECO:0000256" key="1">
    <source>
        <dbReference type="SAM" id="Coils"/>
    </source>
</evidence>
<protein>
    <recommendedName>
        <fullName evidence="3">ARB-07466-like C-terminal domain-containing protein</fullName>
    </recommendedName>
</protein>
<evidence type="ECO:0000256" key="2">
    <source>
        <dbReference type="SAM" id="MobiDB-lite"/>
    </source>
</evidence>
<reference evidence="5" key="1">
    <citation type="journal article" date="2019" name="Int. J. Syst. Evol. Microbiol.">
        <title>The Global Catalogue of Microorganisms (GCM) 10K type strain sequencing project: providing services to taxonomists for standard genome sequencing and annotation.</title>
        <authorList>
            <consortium name="The Broad Institute Genomics Platform"/>
            <consortium name="The Broad Institute Genome Sequencing Center for Infectious Disease"/>
            <person name="Wu L."/>
            <person name="Ma J."/>
        </authorList>
    </citation>
    <scope>NUCLEOTIDE SEQUENCE [LARGE SCALE GENOMIC DNA]</scope>
    <source>
        <strain evidence="5">JCM 17137</strain>
    </source>
</reference>
<accession>A0ABP7FHE7</accession>